<gene>
    <name evidence="6" type="ORF">BPA01_23770</name>
</gene>
<dbReference type="GO" id="GO:0016787">
    <property type="term" value="F:hydrolase activity"/>
    <property type="evidence" value="ECO:0007669"/>
    <property type="project" value="UniProtKB-KW"/>
</dbReference>
<dbReference type="Pfam" id="PF00293">
    <property type="entry name" value="NUDIX"/>
    <property type="match status" value="1"/>
</dbReference>
<dbReference type="Proteomes" id="UP000316882">
    <property type="component" value="Unassembled WGS sequence"/>
</dbReference>
<dbReference type="InterPro" id="IPR020476">
    <property type="entry name" value="Nudix_hydrolase"/>
</dbReference>
<keyword evidence="2 4" id="KW-0378">Hydrolase</keyword>
<comment type="similarity">
    <text evidence="4">Belongs to the Nudix hydrolase family.</text>
</comment>
<keyword evidence="7" id="KW-1185">Reference proteome</keyword>
<dbReference type="InterPro" id="IPR000086">
    <property type="entry name" value="NUDIX_hydrolase_dom"/>
</dbReference>
<reference evidence="6 7" key="1">
    <citation type="submission" date="2019-06" db="EMBL/GenBank/DDBJ databases">
        <title>Whole genome shotgun sequence of Brevibacillus parabrevis NBRC 12334.</title>
        <authorList>
            <person name="Hosoyama A."/>
            <person name="Uohara A."/>
            <person name="Ohji S."/>
            <person name="Ichikawa N."/>
        </authorList>
    </citation>
    <scope>NUCLEOTIDE SEQUENCE [LARGE SCALE GENOMIC DNA]</scope>
    <source>
        <strain evidence="6 7">NBRC 12334</strain>
    </source>
</reference>
<dbReference type="SUPFAM" id="SSF55811">
    <property type="entry name" value="Nudix"/>
    <property type="match status" value="1"/>
</dbReference>
<sequence length="132" mass="14920">MDLIHVNVAYVLLYDQDTDKVLMVQNEEYWSLPGGKRENGELLCDAAKREAMEETGLSVQVGKIVHVSEKVIGREFATFVTFMGEIVGGELGTTDSEIQAIEWKSIAEAEKLMPYLPNIRELMRNQAHYQAE</sequence>
<evidence type="ECO:0000256" key="1">
    <source>
        <dbReference type="ARBA" id="ARBA00001946"/>
    </source>
</evidence>
<dbReference type="STRING" id="54914.AV540_05645"/>
<dbReference type="PROSITE" id="PS00893">
    <property type="entry name" value="NUDIX_BOX"/>
    <property type="match status" value="1"/>
</dbReference>
<comment type="caution">
    <text evidence="6">The sequence shown here is derived from an EMBL/GenBank/DDBJ whole genome shotgun (WGS) entry which is preliminary data.</text>
</comment>
<dbReference type="PRINTS" id="PR00502">
    <property type="entry name" value="NUDIXFAMILY"/>
</dbReference>
<dbReference type="Gene3D" id="3.90.79.10">
    <property type="entry name" value="Nucleoside Triphosphate Pyrophosphohydrolase"/>
    <property type="match status" value="1"/>
</dbReference>
<accession>A0A4Y3PHM4</accession>
<organism evidence="6 7">
    <name type="scientific">Brevibacillus parabrevis</name>
    <dbReference type="NCBI Taxonomy" id="54914"/>
    <lineage>
        <taxon>Bacteria</taxon>
        <taxon>Bacillati</taxon>
        <taxon>Bacillota</taxon>
        <taxon>Bacilli</taxon>
        <taxon>Bacillales</taxon>
        <taxon>Paenibacillaceae</taxon>
        <taxon>Brevibacillus</taxon>
    </lineage>
</organism>
<dbReference type="InterPro" id="IPR015797">
    <property type="entry name" value="NUDIX_hydrolase-like_dom_sf"/>
</dbReference>
<evidence type="ECO:0000256" key="4">
    <source>
        <dbReference type="RuleBase" id="RU003476"/>
    </source>
</evidence>
<comment type="cofactor">
    <cofactor evidence="1">
        <name>Mg(2+)</name>
        <dbReference type="ChEBI" id="CHEBI:18420"/>
    </cofactor>
</comment>
<dbReference type="PANTHER" id="PTHR43046:SF12">
    <property type="entry name" value="GDP-MANNOSE MANNOSYL HYDROLASE"/>
    <property type="match status" value="1"/>
</dbReference>
<protein>
    <submittedName>
        <fullName evidence="6">DNA mismatch repair protein MutT</fullName>
    </submittedName>
</protein>
<evidence type="ECO:0000259" key="5">
    <source>
        <dbReference type="PROSITE" id="PS51462"/>
    </source>
</evidence>
<dbReference type="PANTHER" id="PTHR43046">
    <property type="entry name" value="GDP-MANNOSE MANNOSYL HYDROLASE"/>
    <property type="match status" value="1"/>
</dbReference>
<evidence type="ECO:0000256" key="3">
    <source>
        <dbReference type="ARBA" id="ARBA00022842"/>
    </source>
</evidence>
<keyword evidence="3" id="KW-0460">Magnesium</keyword>
<feature type="domain" description="Nudix hydrolase" evidence="5">
    <location>
        <begin position="3"/>
        <end position="128"/>
    </location>
</feature>
<dbReference type="PROSITE" id="PS51462">
    <property type="entry name" value="NUDIX"/>
    <property type="match status" value="1"/>
</dbReference>
<dbReference type="RefSeq" id="WP_167470255.1">
    <property type="nucleotide sequence ID" value="NZ_BJMH01000009.1"/>
</dbReference>
<dbReference type="InterPro" id="IPR020084">
    <property type="entry name" value="NUDIX_hydrolase_CS"/>
</dbReference>
<proteinExistence type="inferred from homology"/>
<name>A0A4Y3PHM4_BREPA</name>
<evidence type="ECO:0000313" key="6">
    <source>
        <dbReference type="EMBL" id="GEB32797.1"/>
    </source>
</evidence>
<evidence type="ECO:0000313" key="7">
    <source>
        <dbReference type="Proteomes" id="UP000316882"/>
    </source>
</evidence>
<dbReference type="EMBL" id="BJMH01000009">
    <property type="protein sequence ID" value="GEB32797.1"/>
    <property type="molecule type" value="Genomic_DNA"/>
</dbReference>
<dbReference type="AlphaFoldDB" id="A0A4Y3PHM4"/>
<evidence type="ECO:0000256" key="2">
    <source>
        <dbReference type="ARBA" id="ARBA00022801"/>
    </source>
</evidence>